<dbReference type="OrthoDB" id="9800643at2"/>
<dbReference type="InterPro" id="IPR029063">
    <property type="entry name" value="SAM-dependent_MTases_sf"/>
</dbReference>
<dbReference type="CDD" id="cd02440">
    <property type="entry name" value="AdoMet_MTases"/>
    <property type="match status" value="1"/>
</dbReference>
<dbReference type="InterPro" id="IPR040758">
    <property type="entry name" value="PrmC_N"/>
</dbReference>
<keyword evidence="3" id="KW-0949">S-adenosyl-L-methionine</keyword>
<dbReference type="PANTHER" id="PTHR18895:SF74">
    <property type="entry name" value="MTRF1L RELEASE FACTOR GLUTAMINE METHYLTRANSFERASE"/>
    <property type="match status" value="1"/>
</dbReference>
<dbReference type="Gene3D" id="1.10.8.10">
    <property type="entry name" value="DNA helicase RuvA subunit, C-terminal domain"/>
    <property type="match status" value="1"/>
</dbReference>
<name>A0A4Y8PG99_9BACT</name>
<evidence type="ECO:0000256" key="1">
    <source>
        <dbReference type="ARBA" id="ARBA00022603"/>
    </source>
</evidence>
<keyword evidence="7" id="KW-1185">Reference proteome</keyword>
<evidence type="ECO:0000313" key="7">
    <source>
        <dbReference type="Proteomes" id="UP000297713"/>
    </source>
</evidence>
<proteinExistence type="predicted"/>
<feature type="domain" description="Methyltransferase" evidence="4">
    <location>
        <begin position="116"/>
        <end position="200"/>
    </location>
</feature>
<dbReference type="InterPro" id="IPR050320">
    <property type="entry name" value="N5-glutamine_MTase"/>
</dbReference>
<dbReference type="InterPro" id="IPR019874">
    <property type="entry name" value="RF_methyltr_PrmC"/>
</dbReference>
<evidence type="ECO:0000259" key="5">
    <source>
        <dbReference type="Pfam" id="PF17827"/>
    </source>
</evidence>
<sequence length="279" mass="31401">MVESRLLFKKALEYLKEKKIDSPRLSCELIFSDSLNIDRLSLYILPKLSIDPQTADRIWERIERRATGEPVSYILGYSSFYGEKIHVSPAVLIPRPETEYVVEAALNLMPKIRGPILDVGTGSGAIVVTLAKFCPGLSFYGTDISSEAIDIAKKNGKNLNNLFFYQDDLLNNPPVDFFELIVANLPYIPTEMLPQLSAEIQFEPALALDGGNEGLELIKKLISQAKNRCRYIILEIGDGQFSKVNQFLLDHQFSIIQVKKDLSQMERVIVGKSCGEIHY</sequence>
<gene>
    <name evidence="6" type="ORF">A7Q10_06145</name>
</gene>
<dbReference type="EMBL" id="LXQC01000113">
    <property type="protein sequence ID" value="TFE70648.1"/>
    <property type="molecule type" value="Genomic_DNA"/>
</dbReference>
<dbReference type="AlphaFoldDB" id="A0A4Y8PG99"/>
<dbReference type="InterPro" id="IPR041698">
    <property type="entry name" value="Methyltransf_25"/>
</dbReference>
<dbReference type="GO" id="GO:0032259">
    <property type="term" value="P:methylation"/>
    <property type="evidence" value="ECO:0007669"/>
    <property type="project" value="UniProtKB-KW"/>
</dbReference>
<dbReference type="Pfam" id="PF17827">
    <property type="entry name" value="PrmC_N"/>
    <property type="match status" value="1"/>
</dbReference>
<feature type="domain" description="Release factor glutamine methyltransferase N-terminal" evidence="5">
    <location>
        <begin position="8"/>
        <end position="76"/>
    </location>
</feature>
<keyword evidence="1 6" id="KW-0489">Methyltransferase</keyword>
<keyword evidence="2 6" id="KW-0808">Transferase</keyword>
<dbReference type="Pfam" id="PF13649">
    <property type="entry name" value="Methyltransf_25"/>
    <property type="match status" value="1"/>
</dbReference>
<reference evidence="6 7" key="1">
    <citation type="submission" date="2016-05" db="EMBL/GenBank/DDBJ databases">
        <title>Diversity and Homogeneity among Thermoacidophilic Verrucomicrobia Methanotrophs Linked with Geographical Origin.</title>
        <authorList>
            <person name="Erikstad H.-A."/>
            <person name="Smestad N.B."/>
            <person name="Ceballos R.M."/>
            <person name="Birkeland N.-K."/>
        </authorList>
    </citation>
    <scope>NUCLEOTIDE SEQUENCE [LARGE SCALE GENOMIC DNA]</scope>
    <source>
        <strain evidence="6 7">Phi</strain>
    </source>
</reference>
<evidence type="ECO:0000256" key="3">
    <source>
        <dbReference type="ARBA" id="ARBA00022691"/>
    </source>
</evidence>
<dbReference type="GO" id="GO:0008276">
    <property type="term" value="F:protein methyltransferase activity"/>
    <property type="evidence" value="ECO:0007669"/>
    <property type="project" value="InterPro"/>
</dbReference>
<dbReference type="RefSeq" id="WP_134439596.1">
    <property type="nucleotide sequence ID" value="NZ_CP065957.1"/>
</dbReference>
<evidence type="ECO:0000313" key="6">
    <source>
        <dbReference type="EMBL" id="TFE70648.1"/>
    </source>
</evidence>
<evidence type="ECO:0000259" key="4">
    <source>
        <dbReference type="Pfam" id="PF13649"/>
    </source>
</evidence>
<dbReference type="Proteomes" id="UP000297713">
    <property type="component" value="Unassembled WGS sequence"/>
</dbReference>
<accession>A0A4Y8PG99</accession>
<dbReference type="InterPro" id="IPR004556">
    <property type="entry name" value="HemK-like"/>
</dbReference>
<evidence type="ECO:0000256" key="2">
    <source>
        <dbReference type="ARBA" id="ARBA00022679"/>
    </source>
</evidence>
<comment type="caution">
    <text evidence="6">The sequence shown here is derived from an EMBL/GenBank/DDBJ whole genome shotgun (WGS) entry which is preliminary data.</text>
</comment>
<protein>
    <submittedName>
        <fullName evidence="6">Protein-(Glutamine-N5) methyltransferase, release factor-specific</fullName>
    </submittedName>
</protein>
<dbReference type="NCBIfam" id="TIGR03534">
    <property type="entry name" value="RF_mod_PrmC"/>
    <property type="match status" value="1"/>
</dbReference>
<dbReference type="PANTHER" id="PTHR18895">
    <property type="entry name" value="HEMK METHYLTRANSFERASE"/>
    <property type="match status" value="1"/>
</dbReference>
<dbReference type="NCBIfam" id="TIGR00536">
    <property type="entry name" value="hemK_fam"/>
    <property type="match status" value="1"/>
</dbReference>
<dbReference type="SUPFAM" id="SSF53335">
    <property type="entry name" value="S-adenosyl-L-methionine-dependent methyltransferases"/>
    <property type="match status" value="1"/>
</dbReference>
<dbReference type="Gene3D" id="3.40.50.150">
    <property type="entry name" value="Vaccinia Virus protein VP39"/>
    <property type="match status" value="1"/>
</dbReference>
<organism evidence="6 7">
    <name type="scientific">Methylacidiphilum caldifontis</name>
    <dbReference type="NCBI Taxonomy" id="2795386"/>
    <lineage>
        <taxon>Bacteria</taxon>
        <taxon>Pseudomonadati</taxon>
        <taxon>Verrucomicrobiota</taxon>
        <taxon>Methylacidiphilae</taxon>
        <taxon>Methylacidiphilales</taxon>
        <taxon>Methylacidiphilaceae</taxon>
        <taxon>Methylacidiphilum (ex Ratnadevi et al. 2023)</taxon>
    </lineage>
</organism>